<dbReference type="InterPro" id="IPR043729">
    <property type="entry name" value="DUF5672"/>
</dbReference>
<dbReference type="AlphaFoldDB" id="A0A2V0PD74"/>
<dbReference type="Proteomes" id="UP000247498">
    <property type="component" value="Unassembled WGS sequence"/>
</dbReference>
<keyword evidence="2" id="KW-0812">Transmembrane</keyword>
<keyword evidence="5" id="KW-1185">Reference proteome</keyword>
<organism evidence="4 5">
    <name type="scientific">Raphidocelis subcapitata</name>
    <dbReference type="NCBI Taxonomy" id="307507"/>
    <lineage>
        <taxon>Eukaryota</taxon>
        <taxon>Viridiplantae</taxon>
        <taxon>Chlorophyta</taxon>
        <taxon>core chlorophytes</taxon>
        <taxon>Chlorophyceae</taxon>
        <taxon>CS clade</taxon>
        <taxon>Sphaeropleales</taxon>
        <taxon>Selenastraceae</taxon>
        <taxon>Raphidocelis</taxon>
    </lineage>
</organism>
<keyword evidence="2" id="KW-0472">Membrane</keyword>
<proteinExistence type="predicted"/>
<accession>A0A2V0PD74</accession>
<dbReference type="STRING" id="307507.A0A2V0PD74"/>
<dbReference type="InParanoid" id="A0A2V0PD74"/>
<evidence type="ECO:0000256" key="2">
    <source>
        <dbReference type="SAM" id="Phobius"/>
    </source>
</evidence>
<gene>
    <name evidence="4" type="ORF">Rsub_11334</name>
</gene>
<evidence type="ECO:0000313" key="4">
    <source>
        <dbReference type="EMBL" id="GBF97808.1"/>
    </source>
</evidence>
<protein>
    <recommendedName>
        <fullName evidence="3">DUF5672 domain-containing protein</fullName>
    </recommendedName>
</protein>
<sequence>MVNHDLPTMTPAAACPPQAPPPGAPRRAASHRLQRSSFVLVAALAALLLSVAALLAACPHNRSAGLLAAAPDPQQQLLLQASAAPNSSALCQRLGCGACPSSPPGGGAPADAAAAPAFAKQAAGAGKVAVLAETRASDRLVPVVVLFATRLPPDWRLQLFLSDEARAAAGAAPALRGWIESGRIIPLPWARAGNSTNVGVVVGEYNALLLSKAFWHAVAGEHVLIFQLDSALCAASPHKLDDFLEYDYVGAPWPESYGGPDHRPGCGNGGLSLRRRSAMLRSLERTGAPTNRNEDLVFCDGLSAIGGRLPTRETARTFAVEMMFYERPLGLHKFWQFFTPEQRRHLFDYCPEAMVAGGELRLPAPAQRGKA</sequence>
<dbReference type="OrthoDB" id="510126at2759"/>
<feature type="transmembrane region" description="Helical" evidence="2">
    <location>
        <begin position="36"/>
        <end position="57"/>
    </location>
</feature>
<feature type="region of interest" description="Disordered" evidence="1">
    <location>
        <begin position="1"/>
        <end position="30"/>
    </location>
</feature>
<evidence type="ECO:0000259" key="3">
    <source>
        <dbReference type="Pfam" id="PF18922"/>
    </source>
</evidence>
<dbReference type="Pfam" id="PF18922">
    <property type="entry name" value="DUF5672"/>
    <property type="match status" value="1"/>
</dbReference>
<keyword evidence="2" id="KW-1133">Transmembrane helix</keyword>
<dbReference type="EMBL" id="BDRX01000108">
    <property type="protein sequence ID" value="GBF97808.1"/>
    <property type="molecule type" value="Genomic_DNA"/>
</dbReference>
<comment type="caution">
    <text evidence="4">The sequence shown here is derived from an EMBL/GenBank/DDBJ whole genome shotgun (WGS) entry which is preliminary data.</text>
</comment>
<evidence type="ECO:0000313" key="5">
    <source>
        <dbReference type="Proteomes" id="UP000247498"/>
    </source>
</evidence>
<name>A0A2V0PD74_9CHLO</name>
<reference evidence="4 5" key="1">
    <citation type="journal article" date="2018" name="Sci. Rep.">
        <title>Raphidocelis subcapitata (=Pseudokirchneriella subcapitata) provides an insight into genome evolution and environmental adaptations in the Sphaeropleales.</title>
        <authorList>
            <person name="Suzuki S."/>
            <person name="Yamaguchi H."/>
            <person name="Nakajima N."/>
            <person name="Kawachi M."/>
        </authorList>
    </citation>
    <scope>NUCLEOTIDE SEQUENCE [LARGE SCALE GENOMIC DNA]</scope>
    <source>
        <strain evidence="4 5">NIES-35</strain>
    </source>
</reference>
<feature type="domain" description="DUF5672" evidence="3">
    <location>
        <begin position="204"/>
        <end position="332"/>
    </location>
</feature>
<evidence type="ECO:0000256" key="1">
    <source>
        <dbReference type="SAM" id="MobiDB-lite"/>
    </source>
</evidence>